<comment type="similarity">
    <text evidence="5">Belongs to the YicC/YloC family.</text>
</comment>
<dbReference type="NCBIfam" id="TIGR00255">
    <property type="entry name" value="YicC/YloC family endoribonuclease"/>
    <property type="match status" value="1"/>
</dbReference>
<proteinExistence type="inferred from homology"/>
<keyword evidence="6" id="KW-0175">Coiled coil</keyword>
<keyword evidence="4" id="KW-0378">Hydrolase</keyword>
<protein>
    <submittedName>
        <fullName evidence="9">UPF0701 protein YicC</fullName>
    </submittedName>
</protein>
<organism evidence="9 10">
    <name type="scientific">Candidatus Profftia tarda</name>
    <dbReference type="NCBI Taxonomy" id="1177216"/>
    <lineage>
        <taxon>Bacteria</taxon>
        <taxon>Pseudomonadati</taxon>
        <taxon>Pseudomonadota</taxon>
        <taxon>Gammaproteobacteria</taxon>
        <taxon>Enterobacterales</taxon>
        <taxon>Enterobacteriaceae</taxon>
        <taxon>Candidatus Profftia</taxon>
    </lineage>
</organism>
<evidence type="ECO:0000259" key="7">
    <source>
        <dbReference type="Pfam" id="PF03755"/>
    </source>
</evidence>
<dbReference type="PANTHER" id="PTHR30636:SF3">
    <property type="entry name" value="UPF0701 PROTEIN YICC"/>
    <property type="match status" value="1"/>
</dbReference>
<reference evidence="9" key="1">
    <citation type="submission" date="2020-10" db="EMBL/GenBank/DDBJ databases">
        <authorList>
            <person name="Szabo G."/>
        </authorList>
    </citation>
    <scope>NUCLEOTIDE SEQUENCE</scope>
    <source>
        <strain evidence="9">PROFFT</strain>
    </source>
</reference>
<accession>A0A8E4H470</accession>
<evidence type="ECO:0000259" key="8">
    <source>
        <dbReference type="Pfam" id="PF08340"/>
    </source>
</evidence>
<dbReference type="GO" id="GO:0016787">
    <property type="term" value="F:hydrolase activity"/>
    <property type="evidence" value="ECO:0007669"/>
    <property type="project" value="UniProtKB-KW"/>
</dbReference>
<dbReference type="KEGG" id="ptf:PROFFT_A_03170"/>
<dbReference type="InterPro" id="IPR013551">
    <property type="entry name" value="YicC-like_C"/>
</dbReference>
<evidence type="ECO:0000256" key="1">
    <source>
        <dbReference type="ARBA" id="ARBA00001968"/>
    </source>
</evidence>
<keyword evidence="2" id="KW-0540">Nuclease</keyword>
<dbReference type="InterPro" id="IPR005229">
    <property type="entry name" value="YicC/YloC-like"/>
</dbReference>
<evidence type="ECO:0000313" key="10">
    <source>
        <dbReference type="Proteomes" id="UP000683585"/>
    </source>
</evidence>
<dbReference type="RefSeq" id="WP_216782132.1">
    <property type="nucleotide sequence ID" value="NZ_LR890047.1"/>
</dbReference>
<keyword evidence="10" id="KW-1185">Reference proteome</keyword>
<dbReference type="Pfam" id="PF03755">
    <property type="entry name" value="YicC-like_N"/>
    <property type="match status" value="1"/>
</dbReference>
<feature type="domain" description="Endoribonuclease YicC-like N-terminal" evidence="7">
    <location>
        <begin position="2"/>
        <end position="153"/>
    </location>
</feature>
<evidence type="ECO:0000256" key="3">
    <source>
        <dbReference type="ARBA" id="ARBA00022759"/>
    </source>
</evidence>
<feature type="domain" description="Endoribonuclease YicC-like C-terminal" evidence="8">
    <location>
        <begin position="171"/>
        <end position="287"/>
    </location>
</feature>
<comment type="cofactor">
    <cofactor evidence="1">
        <name>a divalent metal cation</name>
        <dbReference type="ChEBI" id="CHEBI:60240"/>
    </cofactor>
</comment>
<dbReference type="GO" id="GO:0004521">
    <property type="term" value="F:RNA endonuclease activity"/>
    <property type="evidence" value="ECO:0007669"/>
    <property type="project" value="InterPro"/>
</dbReference>
<dbReference type="PANTHER" id="PTHR30636">
    <property type="entry name" value="UPF0701 PROTEIN YICC"/>
    <property type="match status" value="1"/>
</dbReference>
<name>A0A8E4H470_9ENTR</name>
<dbReference type="Proteomes" id="UP000683585">
    <property type="component" value="Chromosome"/>
</dbReference>
<keyword evidence="3" id="KW-0255">Endonuclease</keyword>
<dbReference type="Pfam" id="PF08340">
    <property type="entry name" value="YicC-like_C"/>
    <property type="match status" value="1"/>
</dbReference>
<dbReference type="EMBL" id="LR890047">
    <property type="protein sequence ID" value="CAD6509891.1"/>
    <property type="molecule type" value="Genomic_DNA"/>
</dbReference>
<dbReference type="InterPro" id="IPR013527">
    <property type="entry name" value="YicC-like_N"/>
</dbReference>
<evidence type="ECO:0000256" key="2">
    <source>
        <dbReference type="ARBA" id="ARBA00022722"/>
    </source>
</evidence>
<evidence type="ECO:0000256" key="6">
    <source>
        <dbReference type="SAM" id="Coils"/>
    </source>
</evidence>
<gene>
    <name evidence="9" type="primary">yicC</name>
    <name evidence="9" type="ORF">PROFFT_A_03170</name>
</gene>
<evidence type="ECO:0000313" key="9">
    <source>
        <dbReference type="EMBL" id="CAD6509891.1"/>
    </source>
</evidence>
<sequence>MIRSMTAYTYRELQNTWGSASWEIRSLNHRYLEIDIRIPEQLHRIEPIVREKLRMSLTRGKIECNLHFIIDPKAESTLILNKELAKQLLEAANWIKMQSDEGEVNPMEFLRWPGMVSCSKQNLSLINDELIVSLTSAIDDLIKAREREGNELKVMIENRLRKILVEITKVRHQIPKMLQLQRERLMSKLQEAEERLENNRLEQEILLIAQRIDVSEELERMEIHVRETQKILKKKEAVGRRLGFMMQELNRESNTLASKSINTDVTASAIELKVLIEQMREQIQNIE</sequence>
<dbReference type="AlphaFoldDB" id="A0A8E4H470"/>
<evidence type="ECO:0000256" key="4">
    <source>
        <dbReference type="ARBA" id="ARBA00022801"/>
    </source>
</evidence>
<feature type="coiled-coil region" evidence="6">
    <location>
        <begin position="182"/>
        <end position="209"/>
    </location>
</feature>
<evidence type="ECO:0000256" key="5">
    <source>
        <dbReference type="ARBA" id="ARBA00035648"/>
    </source>
</evidence>